<accession>U4LWJ1</accession>
<sequence length="87" mass="9309">MAATTNSYTIPTASLTQGVAGHVVPGRPDLIRITMPVSRSLLERLNKMGKVEIQHIESSGDKLVVTFTCTRAEFLALVQLCGTATGH</sequence>
<gene>
    <name evidence="1" type="ORF">PCON_02050</name>
</gene>
<dbReference type="AlphaFoldDB" id="U4LWJ1"/>
<protein>
    <submittedName>
        <fullName evidence="1">Uncharacterized protein</fullName>
    </submittedName>
</protein>
<proteinExistence type="predicted"/>
<organism evidence="1 2">
    <name type="scientific">Pyronema omphalodes (strain CBS 100304)</name>
    <name type="common">Pyronema confluens</name>
    <dbReference type="NCBI Taxonomy" id="1076935"/>
    <lineage>
        <taxon>Eukaryota</taxon>
        <taxon>Fungi</taxon>
        <taxon>Dikarya</taxon>
        <taxon>Ascomycota</taxon>
        <taxon>Pezizomycotina</taxon>
        <taxon>Pezizomycetes</taxon>
        <taxon>Pezizales</taxon>
        <taxon>Pyronemataceae</taxon>
        <taxon>Pyronema</taxon>
    </lineage>
</organism>
<reference evidence="1 2" key="1">
    <citation type="journal article" date="2013" name="PLoS Genet.">
        <title>The genome and development-dependent transcriptomes of Pyronema confluens: a window into fungal evolution.</title>
        <authorList>
            <person name="Traeger S."/>
            <person name="Altegoer F."/>
            <person name="Freitag M."/>
            <person name="Gabaldon T."/>
            <person name="Kempken F."/>
            <person name="Kumar A."/>
            <person name="Marcet-Houben M."/>
            <person name="Poggeler S."/>
            <person name="Stajich J.E."/>
            <person name="Nowrousian M."/>
        </authorList>
    </citation>
    <scope>NUCLEOTIDE SEQUENCE [LARGE SCALE GENOMIC DNA]</scope>
    <source>
        <strain evidence="2">CBS 100304</strain>
        <tissue evidence="1">Vegetative mycelium</tissue>
    </source>
</reference>
<dbReference type="Proteomes" id="UP000018144">
    <property type="component" value="Unassembled WGS sequence"/>
</dbReference>
<dbReference type="EMBL" id="HF936249">
    <property type="protein sequence ID" value="CCX33808.1"/>
    <property type="molecule type" value="Genomic_DNA"/>
</dbReference>
<evidence type="ECO:0000313" key="1">
    <source>
        <dbReference type="EMBL" id="CCX33808.1"/>
    </source>
</evidence>
<name>U4LWJ1_PYROM</name>
<dbReference type="OrthoDB" id="10609757at2759"/>
<evidence type="ECO:0000313" key="2">
    <source>
        <dbReference type="Proteomes" id="UP000018144"/>
    </source>
</evidence>
<keyword evidence="2" id="KW-1185">Reference proteome</keyword>